<evidence type="ECO:0000313" key="4">
    <source>
        <dbReference type="Proteomes" id="UP000689195"/>
    </source>
</evidence>
<name>A0A8S1SQF6_9CILI</name>
<evidence type="ECO:0000313" key="3">
    <source>
        <dbReference type="EMBL" id="CAD8140662.1"/>
    </source>
</evidence>
<evidence type="ECO:0000256" key="2">
    <source>
        <dbReference type="SAM" id="MobiDB-lite"/>
    </source>
</evidence>
<accession>A0A8S1SQF6</accession>
<keyword evidence="4" id="KW-1185">Reference proteome</keyword>
<feature type="region of interest" description="Disordered" evidence="2">
    <location>
        <begin position="108"/>
        <end position="135"/>
    </location>
</feature>
<proteinExistence type="predicted"/>
<dbReference type="Proteomes" id="UP000689195">
    <property type="component" value="Unassembled WGS sequence"/>
</dbReference>
<reference evidence="3" key="1">
    <citation type="submission" date="2021-01" db="EMBL/GenBank/DDBJ databases">
        <authorList>
            <consortium name="Genoscope - CEA"/>
            <person name="William W."/>
        </authorList>
    </citation>
    <scope>NUCLEOTIDE SEQUENCE</scope>
</reference>
<dbReference type="EMBL" id="CAJJDO010000009">
    <property type="protein sequence ID" value="CAD8140662.1"/>
    <property type="molecule type" value="Genomic_DNA"/>
</dbReference>
<protein>
    <submittedName>
        <fullName evidence="3">Uncharacterized protein</fullName>
    </submittedName>
</protein>
<gene>
    <name evidence="3" type="ORF">PPENT_87.1.T0090218</name>
</gene>
<feature type="coiled-coil region" evidence="1">
    <location>
        <begin position="68"/>
        <end position="102"/>
    </location>
</feature>
<evidence type="ECO:0000256" key="1">
    <source>
        <dbReference type="SAM" id="Coils"/>
    </source>
</evidence>
<keyword evidence="1" id="KW-0175">Coiled coil</keyword>
<dbReference type="OrthoDB" id="295484at2759"/>
<comment type="caution">
    <text evidence="3">The sequence shown here is derived from an EMBL/GenBank/DDBJ whole genome shotgun (WGS) entry which is preliminary data.</text>
</comment>
<dbReference type="AlphaFoldDB" id="A0A8S1SQF6"/>
<feature type="compositionally biased region" description="Polar residues" evidence="2">
    <location>
        <begin position="108"/>
        <end position="120"/>
    </location>
</feature>
<organism evidence="3 4">
    <name type="scientific">Paramecium pentaurelia</name>
    <dbReference type="NCBI Taxonomy" id="43138"/>
    <lineage>
        <taxon>Eukaryota</taxon>
        <taxon>Sar</taxon>
        <taxon>Alveolata</taxon>
        <taxon>Ciliophora</taxon>
        <taxon>Intramacronucleata</taxon>
        <taxon>Oligohymenophorea</taxon>
        <taxon>Peniculida</taxon>
        <taxon>Parameciidae</taxon>
        <taxon>Paramecium</taxon>
    </lineage>
</organism>
<sequence length="360" mass="42763">MLTYIDFCLKLAKIIKDEKIESLSLQTLVEETINLLDRQQPPIDTYEEVIAKELQFYRTECQYLNKLRLSLQIQVKQLQRQLQEEKETNIELSNVLKTQKQEQLLSQTKTEGLNNINQKNEPPKLSTRQHKDQFSVTQRQPLLPQTTKQMQLAPHLTIEIKNIKTPLLEHQDPKNLKELFHQCVQQISRENQMRGNHIKKNKQICSRDCSGQFQICEEEKDLTFSKLDIKTLTEKFFLNPNFLKMIEAQIFDIKCCNNKACLYNFRQPEQQLEPQIIQNESKVLQIPKKIPQFRSDYRSKSVGRQDDLKLQYQYLFADVLRLERELCATPKQNKNRQIELKSQLKDVREKLYQLQCKILN</sequence>